<accession>A0A845UY40</accession>
<dbReference type="RefSeq" id="WP_164210553.1">
    <property type="nucleotide sequence ID" value="NZ_JAAGSC010000037.1"/>
</dbReference>
<dbReference type="EMBL" id="JAAGSC010000037">
    <property type="protein sequence ID" value="NDY95152.1"/>
    <property type="molecule type" value="Genomic_DNA"/>
</dbReference>
<comment type="caution">
    <text evidence="1">The sequence shown here is derived from an EMBL/GenBank/DDBJ whole genome shotgun (WGS) entry which is preliminary data.</text>
</comment>
<dbReference type="AlphaFoldDB" id="A0A845UY40"/>
<dbReference type="Proteomes" id="UP000484885">
    <property type="component" value="Unassembled WGS sequence"/>
</dbReference>
<keyword evidence="2" id="KW-1185">Reference proteome</keyword>
<name>A0A845UY40_9GAMM</name>
<evidence type="ECO:0000313" key="2">
    <source>
        <dbReference type="Proteomes" id="UP000484885"/>
    </source>
</evidence>
<protein>
    <submittedName>
        <fullName evidence="1">Uncharacterized protein</fullName>
    </submittedName>
</protein>
<reference evidence="1 2" key="1">
    <citation type="submission" date="2020-02" db="EMBL/GenBank/DDBJ databases">
        <authorList>
            <person name="Zhang X.-Y."/>
        </authorList>
    </citation>
    <scope>NUCLEOTIDE SEQUENCE [LARGE SCALE GENOMIC DNA]</scope>
    <source>
        <strain evidence="1 2">C33</strain>
    </source>
</reference>
<evidence type="ECO:0000313" key="1">
    <source>
        <dbReference type="EMBL" id="NDY95152.1"/>
    </source>
</evidence>
<sequence>MVASGPVLVQRGLLLDRARVPDPDRIAEVVAFQRSGHRVLLLARQPQRWRPTRNSMDADLGLQQQLHQAFRRAGAELDGTLYLATGLFARRQSRTEELARAARRYGVEAGQLIAVGSDDTLLDSVVQSGGRALNVGSVRVAGASRHRHLKAALLALD</sequence>
<organism evidence="1 2">
    <name type="scientific">Wenzhouxiangella limi</name>
    <dbReference type="NCBI Taxonomy" id="2707351"/>
    <lineage>
        <taxon>Bacteria</taxon>
        <taxon>Pseudomonadati</taxon>
        <taxon>Pseudomonadota</taxon>
        <taxon>Gammaproteobacteria</taxon>
        <taxon>Chromatiales</taxon>
        <taxon>Wenzhouxiangellaceae</taxon>
        <taxon>Wenzhouxiangella</taxon>
    </lineage>
</organism>
<gene>
    <name evidence="1" type="ORF">G3I74_05360</name>
</gene>
<proteinExistence type="predicted"/>